<dbReference type="Pfam" id="PF22700">
    <property type="entry name" value="MVD-like_N"/>
    <property type="match status" value="1"/>
</dbReference>
<keyword evidence="2" id="KW-0547">Nucleotide-binding</keyword>
<dbReference type="PIRSF" id="PIRSF015950">
    <property type="entry name" value="Mev_P_decrbx"/>
    <property type="match status" value="1"/>
</dbReference>
<dbReference type="KEGG" id="cspu:CGC55_07735"/>
<dbReference type="Proteomes" id="UP000249902">
    <property type="component" value="Unassembled WGS sequence"/>
</dbReference>
<dbReference type="AlphaFoldDB" id="A0AAX2ICT7"/>
<dbReference type="InterPro" id="IPR014721">
    <property type="entry name" value="Ribsml_uS5_D2-typ_fold_subgr"/>
</dbReference>
<keyword evidence="10" id="KW-1185">Reference proteome</keyword>
<keyword evidence="4" id="KW-0443">Lipid metabolism</keyword>
<evidence type="ECO:0000313" key="9">
    <source>
        <dbReference type="EMBL" id="SQA75835.1"/>
    </source>
</evidence>
<dbReference type="InterPro" id="IPR053859">
    <property type="entry name" value="MVD-like_N"/>
</dbReference>
<reference evidence="9 11" key="3">
    <citation type="submission" date="2018-06" db="EMBL/GenBank/DDBJ databases">
        <authorList>
            <consortium name="Pathogen Informatics"/>
            <person name="Doyle S."/>
        </authorList>
    </citation>
    <scope>NUCLEOTIDE SEQUENCE [LARGE SCALE GENOMIC DNA]</scope>
    <source>
        <strain evidence="9 11">NCTC11653</strain>
    </source>
</reference>
<dbReference type="SUPFAM" id="SSF54211">
    <property type="entry name" value="Ribosomal protein S5 domain 2-like"/>
    <property type="match status" value="1"/>
</dbReference>
<keyword evidence="3" id="KW-0067">ATP-binding</keyword>
<evidence type="ECO:0000259" key="6">
    <source>
        <dbReference type="Pfam" id="PF18376"/>
    </source>
</evidence>
<feature type="domain" description="Diphosphomevalonate decarboxylase-like N-terminal" evidence="7">
    <location>
        <begin position="6"/>
        <end position="167"/>
    </location>
</feature>
<dbReference type="InterPro" id="IPR005935">
    <property type="entry name" value="Mev_decarb"/>
</dbReference>
<keyword evidence="5" id="KW-0456">Lyase</keyword>
<sequence length="343" mass="38511">MTTFKAPSNIALVKYWGKKGEQLPANPSISFTLTHCYTETSIDYERRSELSIASGDSFSFNFSFEEQPKPSFHPKISTFFERILPYLPFLKDYHFNIASHNSFPHSSGIASSASAMAALSVCLMKIAVELGETYTEEAFWQKASFLARLGSGSACRSVKGSIVVWGEHPAIAGSSDEYGITYPLPVHEVFQNYQDTILLIDRGQKQVSSTVGHNLMHGHPFAEARFTQANKNINQLVSCFASGDIEHFMEIVESEALTLHAMMQTSIPYFILMRPNTLEVIQRVWQYRKDTKVPLCFTLDAGANVHLLYPKTSIAEVQKFIAEELAQFCEGQHYIHDEVGQLI</sequence>
<organism evidence="9 11">
    <name type="scientific">Capnocytophaga sputigena</name>
    <dbReference type="NCBI Taxonomy" id="1019"/>
    <lineage>
        <taxon>Bacteria</taxon>
        <taxon>Pseudomonadati</taxon>
        <taxon>Bacteroidota</taxon>
        <taxon>Flavobacteriia</taxon>
        <taxon>Flavobacteriales</taxon>
        <taxon>Flavobacteriaceae</taxon>
        <taxon>Capnocytophaga</taxon>
    </lineage>
</organism>
<evidence type="ECO:0000256" key="1">
    <source>
        <dbReference type="ARBA" id="ARBA00022516"/>
    </source>
</evidence>
<evidence type="ECO:0000313" key="10">
    <source>
        <dbReference type="Proteomes" id="UP000217301"/>
    </source>
</evidence>
<evidence type="ECO:0000313" key="11">
    <source>
        <dbReference type="Proteomes" id="UP000249902"/>
    </source>
</evidence>
<dbReference type="RefSeq" id="WP_002681928.1">
    <property type="nucleotide sequence ID" value="NZ_CP022385.1"/>
</dbReference>
<dbReference type="EMBL" id="UAVP01000008">
    <property type="protein sequence ID" value="SQA75835.1"/>
    <property type="molecule type" value="Genomic_DNA"/>
</dbReference>
<evidence type="ECO:0000256" key="2">
    <source>
        <dbReference type="ARBA" id="ARBA00022741"/>
    </source>
</evidence>
<dbReference type="Proteomes" id="UP000217301">
    <property type="component" value="Chromosome"/>
</dbReference>
<dbReference type="GO" id="GO:0005524">
    <property type="term" value="F:ATP binding"/>
    <property type="evidence" value="ECO:0007669"/>
    <property type="project" value="UniProtKB-KW"/>
</dbReference>
<dbReference type="Pfam" id="PF18376">
    <property type="entry name" value="MDD_C"/>
    <property type="match status" value="1"/>
</dbReference>
<gene>
    <name evidence="8" type="ORF">CGC55_07735</name>
    <name evidence="9" type="ORF">NCTC11653_01748</name>
</gene>
<dbReference type="GO" id="GO:0016831">
    <property type="term" value="F:carboxy-lyase activity"/>
    <property type="evidence" value="ECO:0007669"/>
    <property type="project" value="InterPro"/>
</dbReference>
<feature type="domain" description="Mvd1 C-terminal" evidence="6">
    <location>
        <begin position="197"/>
        <end position="330"/>
    </location>
</feature>
<protein>
    <submittedName>
        <fullName evidence="8">Diphosphomevalonate decarboxylase</fullName>
    </submittedName>
    <submittedName>
        <fullName evidence="9">Mevalonate pyrophosphate decarboxylase</fullName>
    </submittedName>
</protein>
<reference evidence="10" key="2">
    <citation type="submission" date="2017-06" db="EMBL/GenBank/DDBJ databases">
        <title>Capnocytophaga spp. assemblies.</title>
        <authorList>
            <person name="Gulvik C.A."/>
        </authorList>
    </citation>
    <scope>NUCLEOTIDE SEQUENCE [LARGE SCALE GENOMIC DNA]</scope>
    <source>
        <strain evidence="10">KC1668</strain>
    </source>
</reference>
<dbReference type="SUPFAM" id="SSF55060">
    <property type="entry name" value="GHMP Kinase, C-terminal domain"/>
    <property type="match status" value="1"/>
</dbReference>
<accession>A0AAX2ICT7</accession>
<dbReference type="Gene3D" id="3.30.70.890">
    <property type="entry name" value="GHMP kinase, C-terminal domain"/>
    <property type="match status" value="1"/>
</dbReference>
<evidence type="ECO:0000256" key="4">
    <source>
        <dbReference type="ARBA" id="ARBA00023098"/>
    </source>
</evidence>
<dbReference type="EMBL" id="CP022385">
    <property type="protein sequence ID" value="ATA84399.1"/>
    <property type="molecule type" value="Genomic_DNA"/>
</dbReference>
<reference evidence="8" key="1">
    <citation type="journal article" date="2017" name="Genome Announc.">
        <title>Twelve Complete Reference Genomes of Clinical Isolates in the Capnocytophaga Genus.</title>
        <authorList>
            <person name="Villarma A."/>
            <person name="Gulvik C.A."/>
            <person name="Rowe L.A."/>
            <person name="Sheth M."/>
            <person name="Juieng P."/>
            <person name="Nicholson A.C."/>
            <person name="Loparev V.N."/>
            <person name="McQuiston J.R."/>
        </authorList>
    </citation>
    <scope>NUCLEOTIDE SEQUENCE</scope>
    <source>
        <strain evidence="8">KC1668</strain>
    </source>
</reference>
<dbReference type="InterPro" id="IPR041431">
    <property type="entry name" value="Mvd1_C"/>
</dbReference>
<evidence type="ECO:0000256" key="3">
    <source>
        <dbReference type="ARBA" id="ARBA00022840"/>
    </source>
</evidence>
<keyword evidence="1" id="KW-0444">Lipid biosynthesis</keyword>
<dbReference type="InterPro" id="IPR020568">
    <property type="entry name" value="Ribosomal_Su5_D2-typ_SF"/>
</dbReference>
<dbReference type="PANTHER" id="PTHR10977">
    <property type="entry name" value="DIPHOSPHOMEVALONATE DECARBOXYLASE"/>
    <property type="match status" value="1"/>
</dbReference>
<evidence type="ECO:0000259" key="7">
    <source>
        <dbReference type="Pfam" id="PF22700"/>
    </source>
</evidence>
<evidence type="ECO:0000256" key="5">
    <source>
        <dbReference type="ARBA" id="ARBA00023239"/>
    </source>
</evidence>
<dbReference type="Gene3D" id="3.30.230.10">
    <property type="match status" value="1"/>
</dbReference>
<dbReference type="GO" id="GO:0008299">
    <property type="term" value="P:isoprenoid biosynthetic process"/>
    <property type="evidence" value="ECO:0007669"/>
    <property type="project" value="InterPro"/>
</dbReference>
<dbReference type="InterPro" id="IPR036554">
    <property type="entry name" value="GHMP_kinase_C_sf"/>
</dbReference>
<name>A0AAX2ICT7_CAPSP</name>
<evidence type="ECO:0000313" key="8">
    <source>
        <dbReference type="EMBL" id="ATA84399.1"/>
    </source>
</evidence>
<proteinExistence type="predicted"/>
<dbReference type="PANTHER" id="PTHR10977:SF3">
    <property type="entry name" value="DIPHOSPHOMEVALONATE DECARBOXYLASE"/>
    <property type="match status" value="1"/>
</dbReference>